<evidence type="ECO:0000313" key="2">
    <source>
        <dbReference type="Proteomes" id="UP001222325"/>
    </source>
</evidence>
<keyword evidence="2" id="KW-1185">Reference proteome</keyword>
<gene>
    <name evidence="1" type="ORF">B0H15DRAFT_945694</name>
</gene>
<dbReference type="Proteomes" id="UP001222325">
    <property type="component" value="Unassembled WGS sequence"/>
</dbReference>
<sequence length="105" mass="11681">MPPKTKTAPTSAARHWAYCRRQQQLFEELNGAAPAPKKATPTPFQKAKRIGRTQDYGKVYTFCPTKPPALPPVQRLPPTNSILASRARDDALIRLVADQPCNHAF</sequence>
<comment type="caution">
    <text evidence="1">The sequence shown here is derived from an EMBL/GenBank/DDBJ whole genome shotgun (WGS) entry which is preliminary data.</text>
</comment>
<organism evidence="1 2">
    <name type="scientific">Mycena belliarum</name>
    <dbReference type="NCBI Taxonomy" id="1033014"/>
    <lineage>
        <taxon>Eukaryota</taxon>
        <taxon>Fungi</taxon>
        <taxon>Dikarya</taxon>
        <taxon>Basidiomycota</taxon>
        <taxon>Agaricomycotina</taxon>
        <taxon>Agaricomycetes</taxon>
        <taxon>Agaricomycetidae</taxon>
        <taxon>Agaricales</taxon>
        <taxon>Marasmiineae</taxon>
        <taxon>Mycenaceae</taxon>
        <taxon>Mycena</taxon>
    </lineage>
</organism>
<proteinExistence type="predicted"/>
<dbReference type="EMBL" id="JARJCN010000009">
    <property type="protein sequence ID" value="KAJ7098191.1"/>
    <property type="molecule type" value="Genomic_DNA"/>
</dbReference>
<name>A0AAD6XRN3_9AGAR</name>
<dbReference type="AlphaFoldDB" id="A0AAD6XRN3"/>
<protein>
    <submittedName>
        <fullName evidence="1">Uncharacterized protein</fullName>
    </submittedName>
</protein>
<reference evidence="1" key="1">
    <citation type="submission" date="2023-03" db="EMBL/GenBank/DDBJ databases">
        <title>Massive genome expansion in bonnet fungi (Mycena s.s.) driven by repeated elements and novel gene families across ecological guilds.</title>
        <authorList>
            <consortium name="Lawrence Berkeley National Laboratory"/>
            <person name="Harder C.B."/>
            <person name="Miyauchi S."/>
            <person name="Viragh M."/>
            <person name="Kuo A."/>
            <person name="Thoen E."/>
            <person name="Andreopoulos B."/>
            <person name="Lu D."/>
            <person name="Skrede I."/>
            <person name="Drula E."/>
            <person name="Henrissat B."/>
            <person name="Morin E."/>
            <person name="Kohler A."/>
            <person name="Barry K."/>
            <person name="LaButti K."/>
            <person name="Morin E."/>
            <person name="Salamov A."/>
            <person name="Lipzen A."/>
            <person name="Mereny Z."/>
            <person name="Hegedus B."/>
            <person name="Baldrian P."/>
            <person name="Stursova M."/>
            <person name="Weitz H."/>
            <person name="Taylor A."/>
            <person name="Grigoriev I.V."/>
            <person name="Nagy L.G."/>
            <person name="Martin F."/>
            <person name="Kauserud H."/>
        </authorList>
    </citation>
    <scope>NUCLEOTIDE SEQUENCE</scope>
    <source>
        <strain evidence="1">CBHHK173m</strain>
    </source>
</reference>
<evidence type="ECO:0000313" key="1">
    <source>
        <dbReference type="EMBL" id="KAJ7098191.1"/>
    </source>
</evidence>
<accession>A0AAD6XRN3</accession>